<sequence>MSTTSKTPLLDTVNTPEDLRTLQPAQMKQIADELRAEVIDAVSVTGGHLGAGLGVVELTVAIHYLFDTPYDRVIWDVGHQCYPHKILTGRRDRMRTIRQGGGLSGFTKRSESEYDPFGAGHSSTSISAGLGMAVANQLSEDKRKNVIAVIGDGSMSAGMAYEAMNNAAATDQRLIVILNDNDMSIAPPVGSMSGYLSRLISGKGYQGLRNAAKGLTKHLPRQIEEAARKLEEYTRGMVTGGTLFEEMGFFYVGPIDGHNMDHLLPVLKNVRDAKVDGPILIHAVTQKGKGYGPAENAADKYHGVAKFDVVTGKQAKPTPNAPSYTKVYGETLVKLAEKDDKVTAITAAMPSGTGVNIFADHFPDRAFDVGIAEQHAVTFAAGMACEGYKPFCTLYSTFLQRAYDQVVHDVAIQNLPVRFAMDRAGLVGADGATHAGAYDIAYLGCLPNFVLMAAADEAELVHMTTTAWAIDDRPSAFRYPRGEGVGVEMPTEGQVLEIGKGRILREGGKIAILSYGTRLAEALIAAEDLAARGLPATVADARFAKPLDHQLIADLARNHEVLITIEEGSIGGFGAMVLQHMAGQGLLDNGLKIRTMALPDVLMDHDKPEIQYEKAGLDAKAIVKTALGALGLSESKARA</sequence>
<dbReference type="Gene3D" id="3.40.50.970">
    <property type="match status" value="2"/>
</dbReference>
<evidence type="ECO:0000256" key="7">
    <source>
        <dbReference type="ARBA" id="ARBA00022977"/>
    </source>
</evidence>
<dbReference type="InterPro" id="IPR020826">
    <property type="entry name" value="Transketolase_BS"/>
</dbReference>
<dbReference type="AlphaFoldDB" id="A0A358HWC2"/>
<feature type="binding site" evidence="11">
    <location>
        <position position="181"/>
    </location>
    <ligand>
        <name>thiamine diphosphate</name>
        <dbReference type="ChEBI" id="CHEBI:58937"/>
    </ligand>
</feature>
<feature type="binding site" evidence="11">
    <location>
        <begin position="153"/>
        <end position="154"/>
    </location>
    <ligand>
        <name>thiamine diphosphate</name>
        <dbReference type="ChEBI" id="CHEBI:58937"/>
    </ligand>
</feature>
<gene>
    <name evidence="11" type="primary">dxs</name>
    <name evidence="13" type="ORF">DEF21_15520</name>
    <name evidence="14" type="ORF">DHR80_03185</name>
</gene>
<dbReference type="InterPro" id="IPR009014">
    <property type="entry name" value="Transketo_C/PFOR_II"/>
</dbReference>
<dbReference type="Proteomes" id="UP000264179">
    <property type="component" value="Unassembled WGS sequence"/>
</dbReference>
<keyword evidence="5 11" id="KW-0479">Metal-binding</keyword>
<feature type="binding site" evidence="11">
    <location>
        <position position="152"/>
    </location>
    <ligand>
        <name>Mg(2+)</name>
        <dbReference type="ChEBI" id="CHEBI:18420"/>
    </ligand>
</feature>
<dbReference type="InterPro" id="IPR005477">
    <property type="entry name" value="Dxylulose-5-P_synthase"/>
</dbReference>
<organism evidence="13 16">
    <name type="scientific">Thalassospira lucentensis</name>
    <dbReference type="NCBI Taxonomy" id="168935"/>
    <lineage>
        <taxon>Bacteria</taxon>
        <taxon>Pseudomonadati</taxon>
        <taxon>Pseudomonadota</taxon>
        <taxon>Alphaproteobacteria</taxon>
        <taxon>Rhodospirillales</taxon>
        <taxon>Thalassospiraceae</taxon>
        <taxon>Thalassospira</taxon>
    </lineage>
</organism>
<dbReference type="PROSITE" id="PS00802">
    <property type="entry name" value="TRANSKETOLASE_2"/>
    <property type="match status" value="1"/>
</dbReference>
<evidence type="ECO:0000256" key="10">
    <source>
        <dbReference type="ARBA" id="ARBA00055605"/>
    </source>
</evidence>
<dbReference type="GO" id="GO:0009228">
    <property type="term" value="P:thiamine biosynthetic process"/>
    <property type="evidence" value="ECO:0007669"/>
    <property type="project" value="UniProtKB-UniRule"/>
</dbReference>
<evidence type="ECO:0000256" key="3">
    <source>
        <dbReference type="ARBA" id="ARBA00011738"/>
    </source>
</evidence>
<comment type="function">
    <text evidence="10 11">Catalyzes the acyloin condensation reaction between C atoms 2 and 3 of pyruvate and glyceraldehyde 3-phosphate to yield 1-deoxy-D-xylulose-5-phosphate (DXP).</text>
</comment>
<dbReference type="HAMAP" id="MF_00315">
    <property type="entry name" value="DXP_synth"/>
    <property type="match status" value="1"/>
</dbReference>
<comment type="catalytic activity">
    <reaction evidence="11">
        <text>D-glyceraldehyde 3-phosphate + pyruvate + H(+) = 1-deoxy-D-xylulose 5-phosphate + CO2</text>
        <dbReference type="Rhea" id="RHEA:12605"/>
        <dbReference type="ChEBI" id="CHEBI:15361"/>
        <dbReference type="ChEBI" id="CHEBI:15378"/>
        <dbReference type="ChEBI" id="CHEBI:16526"/>
        <dbReference type="ChEBI" id="CHEBI:57792"/>
        <dbReference type="ChEBI" id="CHEBI:59776"/>
        <dbReference type="EC" id="2.2.1.7"/>
    </reaction>
</comment>
<evidence type="ECO:0000313" key="16">
    <source>
        <dbReference type="Proteomes" id="UP000264753"/>
    </source>
</evidence>
<feature type="binding site" evidence="11">
    <location>
        <position position="373"/>
    </location>
    <ligand>
        <name>thiamine diphosphate</name>
        <dbReference type="ChEBI" id="CHEBI:58937"/>
    </ligand>
</feature>
<dbReference type="RefSeq" id="WP_102782485.1">
    <property type="nucleotide sequence ID" value="NZ_DOOG01000130.1"/>
</dbReference>
<feature type="binding site" evidence="11">
    <location>
        <position position="79"/>
    </location>
    <ligand>
        <name>thiamine diphosphate</name>
        <dbReference type="ChEBI" id="CHEBI:58937"/>
    </ligand>
</feature>
<dbReference type="GO" id="GO:0000287">
    <property type="term" value="F:magnesium ion binding"/>
    <property type="evidence" value="ECO:0007669"/>
    <property type="project" value="UniProtKB-UniRule"/>
</dbReference>
<dbReference type="STRING" id="168935.AUP42_02465"/>
<keyword evidence="7 11" id="KW-0784">Thiamine biosynthesis</keyword>
<evidence type="ECO:0000256" key="11">
    <source>
        <dbReference type="HAMAP-Rule" id="MF_00315"/>
    </source>
</evidence>
<evidence type="ECO:0000256" key="1">
    <source>
        <dbReference type="ARBA" id="ARBA00004980"/>
    </source>
</evidence>
<dbReference type="GO" id="GO:0008661">
    <property type="term" value="F:1-deoxy-D-xylulose-5-phosphate synthase activity"/>
    <property type="evidence" value="ECO:0007669"/>
    <property type="project" value="UniProtKB-UniRule"/>
</dbReference>
<evidence type="ECO:0000256" key="4">
    <source>
        <dbReference type="ARBA" id="ARBA00022679"/>
    </source>
</evidence>
<dbReference type="NCBIfam" id="TIGR00204">
    <property type="entry name" value="dxs"/>
    <property type="match status" value="1"/>
</dbReference>
<dbReference type="SUPFAM" id="SSF52922">
    <property type="entry name" value="TK C-terminal domain-like"/>
    <property type="match status" value="1"/>
</dbReference>
<keyword evidence="4 11" id="KW-0808">Transferase</keyword>
<dbReference type="PANTHER" id="PTHR43322:SF5">
    <property type="entry name" value="1-DEOXY-D-XYLULOSE-5-PHOSPHATE SYNTHASE, CHLOROPLASTIC"/>
    <property type="match status" value="1"/>
</dbReference>
<keyword evidence="8 11" id="KW-0786">Thiamine pyrophosphate</keyword>
<evidence type="ECO:0000259" key="12">
    <source>
        <dbReference type="SMART" id="SM00861"/>
    </source>
</evidence>
<protein>
    <recommendedName>
        <fullName evidence="11">1-deoxy-D-xylulose-5-phosphate synthase</fullName>
        <ecNumber evidence="11">2.2.1.7</ecNumber>
    </recommendedName>
    <alternativeName>
        <fullName evidence="11">1-deoxyxylulose-5-phosphate synthase</fullName>
        <shortName evidence="11">DXP synthase</shortName>
        <shortName evidence="11">DXPS</shortName>
    </alternativeName>
</protein>
<comment type="pathway">
    <text evidence="1 11">Metabolic intermediate biosynthesis; 1-deoxy-D-xylulose 5-phosphate biosynthesis; 1-deoxy-D-xylulose 5-phosphate from D-glyceraldehyde 3-phosphate and pyruvate: step 1/1.</text>
</comment>
<feature type="binding site" evidence="11">
    <location>
        <position position="181"/>
    </location>
    <ligand>
        <name>Mg(2+)</name>
        <dbReference type="ChEBI" id="CHEBI:18420"/>
    </ligand>
</feature>
<dbReference type="EMBL" id="DOOG01000130">
    <property type="protein sequence ID" value="HBU99292.1"/>
    <property type="molecule type" value="Genomic_DNA"/>
</dbReference>
<dbReference type="FunFam" id="3.40.50.970:FF:000005">
    <property type="entry name" value="1-deoxy-D-xylulose-5-phosphate synthase"/>
    <property type="match status" value="1"/>
</dbReference>
<feature type="binding site" evidence="11">
    <location>
        <begin position="120"/>
        <end position="122"/>
    </location>
    <ligand>
        <name>thiamine diphosphate</name>
        <dbReference type="ChEBI" id="CHEBI:58937"/>
    </ligand>
</feature>
<dbReference type="InterPro" id="IPR029061">
    <property type="entry name" value="THDP-binding"/>
</dbReference>
<feature type="binding site" evidence="11">
    <location>
        <position position="291"/>
    </location>
    <ligand>
        <name>thiamine diphosphate</name>
        <dbReference type="ChEBI" id="CHEBI:58937"/>
    </ligand>
</feature>
<evidence type="ECO:0000313" key="13">
    <source>
        <dbReference type="EMBL" id="HBU99292.1"/>
    </source>
</evidence>
<comment type="subunit">
    <text evidence="3 11">Homodimer.</text>
</comment>
<dbReference type="NCBIfam" id="NF003933">
    <property type="entry name" value="PRK05444.2-2"/>
    <property type="match status" value="1"/>
</dbReference>
<dbReference type="PANTHER" id="PTHR43322">
    <property type="entry name" value="1-D-DEOXYXYLULOSE 5-PHOSPHATE SYNTHASE-RELATED"/>
    <property type="match status" value="1"/>
</dbReference>
<dbReference type="EMBL" id="DPOP01000030">
    <property type="protein sequence ID" value="HCW66217.1"/>
    <property type="molecule type" value="Genomic_DNA"/>
</dbReference>
<accession>A0A358HWC2</accession>
<evidence type="ECO:0000313" key="14">
    <source>
        <dbReference type="EMBL" id="HCW66217.1"/>
    </source>
</evidence>
<dbReference type="InterPro" id="IPR005475">
    <property type="entry name" value="Transketolase-like_Pyr-bd"/>
</dbReference>
<keyword evidence="9 11" id="KW-0414">Isoprene biosynthesis</keyword>
<dbReference type="EC" id="2.2.1.7" evidence="11"/>
<name>A0A358HWC2_9PROT</name>
<dbReference type="GO" id="GO:0019288">
    <property type="term" value="P:isopentenyl diphosphate biosynthetic process, methylerythritol 4-phosphate pathway"/>
    <property type="evidence" value="ECO:0007669"/>
    <property type="project" value="UniProtKB-ARBA"/>
</dbReference>
<dbReference type="Pfam" id="PF13292">
    <property type="entry name" value="DXP_synthase_N"/>
    <property type="match status" value="1"/>
</dbReference>
<dbReference type="GO" id="GO:0030976">
    <property type="term" value="F:thiamine pyrophosphate binding"/>
    <property type="evidence" value="ECO:0007669"/>
    <property type="project" value="UniProtKB-UniRule"/>
</dbReference>
<comment type="cofactor">
    <cofactor evidence="11">
        <name>Mg(2+)</name>
        <dbReference type="ChEBI" id="CHEBI:18420"/>
    </cofactor>
    <text evidence="11">Binds 1 Mg(2+) ion per subunit.</text>
</comment>
<dbReference type="FunFam" id="3.40.50.920:FF:000002">
    <property type="entry name" value="1-deoxy-D-xylulose-5-phosphate synthase"/>
    <property type="match status" value="1"/>
</dbReference>
<evidence type="ECO:0000256" key="2">
    <source>
        <dbReference type="ARBA" id="ARBA00011081"/>
    </source>
</evidence>
<dbReference type="CDD" id="cd02007">
    <property type="entry name" value="TPP_DXS"/>
    <property type="match status" value="1"/>
</dbReference>
<evidence type="ECO:0000256" key="9">
    <source>
        <dbReference type="ARBA" id="ARBA00023229"/>
    </source>
</evidence>
<proteinExistence type="inferred from homology"/>
<dbReference type="UniPathway" id="UPA00064">
    <property type="reaction ID" value="UER00091"/>
</dbReference>
<comment type="cofactor">
    <cofactor evidence="11">
        <name>thiamine diphosphate</name>
        <dbReference type="ChEBI" id="CHEBI:58937"/>
    </cofactor>
    <text evidence="11">Binds 1 thiamine pyrophosphate per subunit.</text>
</comment>
<evidence type="ECO:0000256" key="5">
    <source>
        <dbReference type="ARBA" id="ARBA00022723"/>
    </source>
</evidence>
<dbReference type="SMART" id="SM00861">
    <property type="entry name" value="Transket_pyr"/>
    <property type="match status" value="1"/>
</dbReference>
<dbReference type="Pfam" id="PF02779">
    <property type="entry name" value="Transket_pyr"/>
    <property type="match status" value="1"/>
</dbReference>
<evidence type="ECO:0000313" key="15">
    <source>
        <dbReference type="Proteomes" id="UP000264179"/>
    </source>
</evidence>
<dbReference type="InterPro" id="IPR033248">
    <property type="entry name" value="Transketolase_C"/>
</dbReference>
<dbReference type="PROSITE" id="PS00801">
    <property type="entry name" value="TRANSKETOLASE_1"/>
    <property type="match status" value="1"/>
</dbReference>
<comment type="caution">
    <text evidence="13">The sequence shown here is derived from an EMBL/GenBank/DDBJ whole genome shotgun (WGS) entry which is preliminary data.</text>
</comment>
<evidence type="ECO:0000256" key="8">
    <source>
        <dbReference type="ARBA" id="ARBA00023052"/>
    </source>
</evidence>
<comment type="similarity">
    <text evidence="2 11">Belongs to the transketolase family. DXPS subfamily.</text>
</comment>
<feature type="domain" description="Transketolase-like pyrimidine-binding" evidence="12">
    <location>
        <begin position="322"/>
        <end position="487"/>
    </location>
</feature>
<dbReference type="SUPFAM" id="SSF52518">
    <property type="entry name" value="Thiamin diphosphate-binding fold (THDP-binding)"/>
    <property type="match status" value="2"/>
</dbReference>
<evidence type="ECO:0000256" key="6">
    <source>
        <dbReference type="ARBA" id="ARBA00022842"/>
    </source>
</evidence>
<dbReference type="InterPro" id="IPR049557">
    <property type="entry name" value="Transketolase_CS"/>
</dbReference>
<keyword evidence="6 11" id="KW-0460">Magnesium</keyword>
<dbReference type="Pfam" id="PF02780">
    <property type="entry name" value="Transketolase_C"/>
    <property type="match status" value="1"/>
</dbReference>
<reference evidence="15 16" key="1">
    <citation type="journal article" date="2018" name="Nat. Biotechnol.">
        <title>A standardized bacterial taxonomy based on genome phylogeny substantially revises the tree of life.</title>
        <authorList>
            <person name="Parks D.H."/>
            <person name="Chuvochina M."/>
            <person name="Waite D.W."/>
            <person name="Rinke C."/>
            <person name="Skarshewski A."/>
            <person name="Chaumeil P.A."/>
            <person name="Hugenholtz P."/>
        </authorList>
    </citation>
    <scope>NUCLEOTIDE SEQUENCE [LARGE SCALE GENOMIC DNA]</scope>
    <source>
        <strain evidence="13">UBA8707</strain>
        <strain evidence="14">UBA9881</strain>
    </source>
</reference>
<dbReference type="GO" id="GO:0016114">
    <property type="term" value="P:terpenoid biosynthetic process"/>
    <property type="evidence" value="ECO:0007669"/>
    <property type="project" value="UniProtKB-UniRule"/>
</dbReference>
<dbReference type="Proteomes" id="UP000264753">
    <property type="component" value="Unassembled WGS sequence"/>
</dbReference>
<dbReference type="Gene3D" id="3.40.50.920">
    <property type="match status" value="1"/>
</dbReference>
<dbReference type="CDD" id="cd07033">
    <property type="entry name" value="TPP_PYR_DXS_TK_like"/>
    <property type="match status" value="1"/>
</dbReference>